<dbReference type="InterPro" id="IPR057670">
    <property type="entry name" value="SH3_retrovirus"/>
</dbReference>
<name>A0A9W7J2E5_HIBTR</name>
<feature type="region of interest" description="Disordered" evidence="1">
    <location>
        <begin position="99"/>
        <end position="145"/>
    </location>
</feature>
<reference evidence="3" key="1">
    <citation type="submission" date="2023-05" db="EMBL/GenBank/DDBJ databases">
        <title>Genome and transcriptome analyses reveal genes involved in the formation of fine ridges on petal epidermal cells in Hibiscus trionum.</title>
        <authorList>
            <person name="Koshimizu S."/>
            <person name="Masuda S."/>
            <person name="Ishii T."/>
            <person name="Shirasu K."/>
            <person name="Hoshino A."/>
            <person name="Arita M."/>
        </authorList>
    </citation>
    <scope>NUCLEOTIDE SEQUENCE</scope>
    <source>
        <strain evidence="3">Hamamatsu line</strain>
    </source>
</reference>
<proteinExistence type="predicted"/>
<keyword evidence="4" id="KW-1185">Reference proteome</keyword>
<dbReference type="PANTHER" id="PTHR42648:SF18">
    <property type="entry name" value="RETROTRANSPOSON, UNCLASSIFIED-LIKE PROTEIN"/>
    <property type="match status" value="1"/>
</dbReference>
<dbReference type="EMBL" id="BSYR01000046">
    <property type="protein sequence ID" value="GMJ06888.1"/>
    <property type="molecule type" value="Genomic_DNA"/>
</dbReference>
<dbReference type="OrthoDB" id="1002641at2759"/>
<accession>A0A9W7J2E5</accession>
<dbReference type="AlphaFoldDB" id="A0A9W7J2E5"/>
<protein>
    <recommendedName>
        <fullName evidence="2">Retroviral polymerase SH3-like domain-containing protein</fullName>
    </recommendedName>
</protein>
<feature type="compositionally biased region" description="Acidic residues" evidence="1">
    <location>
        <begin position="99"/>
        <end position="110"/>
    </location>
</feature>
<gene>
    <name evidence="3" type="ORF">HRI_004358000</name>
</gene>
<dbReference type="InterPro" id="IPR039537">
    <property type="entry name" value="Retrotran_Ty1/copia-like"/>
</dbReference>
<evidence type="ECO:0000259" key="2">
    <source>
        <dbReference type="Pfam" id="PF25597"/>
    </source>
</evidence>
<feature type="compositionally biased region" description="Polar residues" evidence="1">
    <location>
        <begin position="111"/>
        <end position="134"/>
    </location>
</feature>
<sequence length="199" mass="23411">MTLNEAWSGKKPGIGHLKIFGCIAYAHIPEQIRKKLDDRGEKCIFIGYDERSKAYRLYNHLTKKLIISRDVEFDEAEYWIWSLEEKKVEGLFFNEDQDGDDFVNQDEQGDDQSPQQNPTEPSLSNNNRTENYEVQPTEVRRSTRERRVLERYKDYETQNISLFCLLASSDPITYEEAIKDDKRKNAMNEEIASIERNDT</sequence>
<dbReference type="PANTHER" id="PTHR42648">
    <property type="entry name" value="TRANSPOSASE, PUTATIVE-RELATED"/>
    <property type="match status" value="1"/>
</dbReference>
<comment type="caution">
    <text evidence="3">The sequence shown here is derived from an EMBL/GenBank/DDBJ whole genome shotgun (WGS) entry which is preliminary data.</text>
</comment>
<organism evidence="3 4">
    <name type="scientific">Hibiscus trionum</name>
    <name type="common">Flower of an hour</name>
    <dbReference type="NCBI Taxonomy" id="183268"/>
    <lineage>
        <taxon>Eukaryota</taxon>
        <taxon>Viridiplantae</taxon>
        <taxon>Streptophyta</taxon>
        <taxon>Embryophyta</taxon>
        <taxon>Tracheophyta</taxon>
        <taxon>Spermatophyta</taxon>
        <taxon>Magnoliopsida</taxon>
        <taxon>eudicotyledons</taxon>
        <taxon>Gunneridae</taxon>
        <taxon>Pentapetalae</taxon>
        <taxon>rosids</taxon>
        <taxon>malvids</taxon>
        <taxon>Malvales</taxon>
        <taxon>Malvaceae</taxon>
        <taxon>Malvoideae</taxon>
        <taxon>Hibiscus</taxon>
    </lineage>
</organism>
<evidence type="ECO:0000313" key="3">
    <source>
        <dbReference type="EMBL" id="GMJ06888.1"/>
    </source>
</evidence>
<evidence type="ECO:0000313" key="4">
    <source>
        <dbReference type="Proteomes" id="UP001165190"/>
    </source>
</evidence>
<dbReference type="Pfam" id="PF25597">
    <property type="entry name" value="SH3_retrovirus"/>
    <property type="match status" value="1"/>
</dbReference>
<dbReference type="Proteomes" id="UP001165190">
    <property type="component" value="Unassembled WGS sequence"/>
</dbReference>
<evidence type="ECO:0000256" key="1">
    <source>
        <dbReference type="SAM" id="MobiDB-lite"/>
    </source>
</evidence>
<feature type="domain" description="Retroviral polymerase SH3-like" evidence="2">
    <location>
        <begin position="22"/>
        <end position="84"/>
    </location>
</feature>